<dbReference type="RefSeq" id="XP_025723238.1">
    <property type="nucleotide sequence ID" value="XM_025867453.1"/>
</dbReference>
<feature type="compositionally biased region" description="Low complexity" evidence="1">
    <location>
        <begin position="14"/>
        <end position="23"/>
    </location>
</feature>
<dbReference type="GO" id="GO:0005929">
    <property type="term" value="C:cilium"/>
    <property type="evidence" value="ECO:0007669"/>
    <property type="project" value="TreeGrafter"/>
</dbReference>
<evidence type="ECO:0000256" key="1">
    <source>
        <dbReference type="SAM" id="MobiDB-lite"/>
    </source>
</evidence>
<dbReference type="InParanoid" id="A0A3Q7NPI2"/>
<sequence length="359" mass="38320">MAAEGPAARLSVLPAPAVSPRPSAQRRRARPSPRPAGLRDPCHPRACALAPPAGRRGGDTRPARPSRFAPVQQDSLNLAPCAEPKSPCTDLGTKQKLPRRCLFAVTMIPTVPSERPSLIRGPGCWAQSGAPCLWTKCTGQAAGAGPGRLSLGWPRRLRVGRSRAGALPGSGGRGGKDDGAPGGEAAAGLRQPQVTGVFTSAQVNVSFSLSLELLSYQRLPADQMLPGVDIRQRTSGEKEMVFTQNLLLEYANQTTQVVPLRATVAVPELQLSTSWVDFGTCFVNQGQVREVYLMNLSGCRSYWAVLMGQQEPDKDPVAFRVSPNRGLLDAGPVNVPPNTITLRVQTPFLTSTSHSLQEQ</sequence>
<dbReference type="PANTHER" id="PTHR46348:SF1">
    <property type="entry name" value="DELETED IN LUNG AND ESOPHAGEAL CANCER PROTEIN 1"/>
    <property type="match status" value="1"/>
</dbReference>
<dbReference type="GO" id="GO:0015631">
    <property type="term" value="F:tubulin binding"/>
    <property type="evidence" value="ECO:0007669"/>
    <property type="project" value="TreeGrafter"/>
</dbReference>
<feature type="region of interest" description="Disordered" evidence="1">
    <location>
        <begin position="1"/>
        <end position="90"/>
    </location>
</feature>
<dbReference type="PANTHER" id="PTHR46348">
    <property type="entry name" value="DELETED IN LUNG AND ESOPHAGEAL CANCER PROTEIN 1"/>
    <property type="match status" value="1"/>
</dbReference>
<reference evidence="3" key="2">
    <citation type="submission" date="2025-08" db="UniProtKB">
        <authorList>
            <consortium name="RefSeq"/>
        </authorList>
    </citation>
    <scope>IDENTIFICATION</scope>
    <source>
        <tissue evidence="3">Blood</tissue>
    </source>
</reference>
<gene>
    <name evidence="3" type="primary">LOC112820325</name>
</gene>
<dbReference type="GO" id="GO:0005737">
    <property type="term" value="C:cytoplasm"/>
    <property type="evidence" value="ECO:0007669"/>
    <property type="project" value="TreeGrafter"/>
</dbReference>
<protein>
    <submittedName>
        <fullName evidence="3">Deleted in lung and esophageal cancer protein 1-like</fullName>
    </submittedName>
</protein>
<proteinExistence type="predicted"/>
<dbReference type="InterPro" id="IPR033304">
    <property type="entry name" value="DLEC1"/>
</dbReference>
<dbReference type="GO" id="GO:0008285">
    <property type="term" value="P:negative regulation of cell population proliferation"/>
    <property type="evidence" value="ECO:0007669"/>
    <property type="project" value="InterPro"/>
</dbReference>
<dbReference type="Gene3D" id="2.60.40.10">
    <property type="entry name" value="Immunoglobulins"/>
    <property type="match status" value="1"/>
</dbReference>
<dbReference type="AlphaFoldDB" id="A0A3Q7NPI2"/>
<feature type="region of interest" description="Disordered" evidence="1">
    <location>
        <begin position="162"/>
        <end position="187"/>
    </location>
</feature>
<name>A0A3Q7NPI2_CALUR</name>
<keyword evidence="2" id="KW-1185">Reference proteome</keyword>
<dbReference type="Proteomes" id="UP000286641">
    <property type="component" value="Unplaced"/>
</dbReference>
<evidence type="ECO:0000313" key="3">
    <source>
        <dbReference type="RefSeq" id="XP_025723238.1"/>
    </source>
</evidence>
<organism evidence="2 3">
    <name type="scientific">Callorhinus ursinus</name>
    <name type="common">Northern fur seal</name>
    <dbReference type="NCBI Taxonomy" id="34884"/>
    <lineage>
        <taxon>Eukaryota</taxon>
        <taxon>Metazoa</taxon>
        <taxon>Chordata</taxon>
        <taxon>Craniata</taxon>
        <taxon>Vertebrata</taxon>
        <taxon>Euteleostomi</taxon>
        <taxon>Mammalia</taxon>
        <taxon>Eutheria</taxon>
        <taxon>Laurasiatheria</taxon>
        <taxon>Carnivora</taxon>
        <taxon>Caniformia</taxon>
        <taxon>Pinnipedia</taxon>
        <taxon>Otariidae</taxon>
        <taxon>Callorhinus</taxon>
    </lineage>
</organism>
<evidence type="ECO:0000313" key="2">
    <source>
        <dbReference type="Proteomes" id="UP000286641"/>
    </source>
</evidence>
<accession>A0A3Q7NPI2</accession>
<dbReference type="InterPro" id="IPR013783">
    <property type="entry name" value="Ig-like_fold"/>
</dbReference>
<reference key="1">
    <citation type="submission" date="2019-01" db="UniProtKB">
        <authorList>
            <consortium name="RefSeq"/>
        </authorList>
    </citation>
    <scope>IDENTIFICATION</scope>
</reference>